<dbReference type="EMBL" id="WNWR01000444">
    <property type="protein sequence ID" value="KAE9978358.1"/>
    <property type="molecule type" value="Genomic_DNA"/>
</dbReference>
<evidence type="ECO:0000256" key="1">
    <source>
        <dbReference type="SAM" id="MobiDB-lite"/>
    </source>
</evidence>
<evidence type="ECO:0000313" key="2">
    <source>
        <dbReference type="EMBL" id="KAE9978358.1"/>
    </source>
</evidence>
<proteinExistence type="predicted"/>
<keyword evidence="3" id="KW-1185">Reference proteome</keyword>
<reference evidence="2 3" key="1">
    <citation type="submission" date="2019-07" db="EMBL/GenBank/DDBJ databases">
        <title>Venturia inaequalis Genome Resource.</title>
        <authorList>
            <person name="Lichtner F.J."/>
        </authorList>
    </citation>
    <scope>NUCLEOTIDE SEQUENCE [LARGE SCALE GENOMIC DNA]</scope>
    <source>
        <strain evidence="2 3">DMI_063113</strain>
    </source>
</reference>
<accession>A0A8H3UZA2</accession>
<sequence>MAESMDLALNNSSEGMVPEEELQSIREFLSQTQRRTVSTLREWTQQSSIADRFYNAPPQFNLTSSLDVDALLPEPPQSPTKSTFSSLSGFHFPSTQSTASAASTIDIGTSLPEPPRSPTKSASSSRSTFYVNSSHSVASAELATSSFLSDETARSFPATPYALPTSTPELTHSSTSLDSISEDTRSVNLIPRQGVQLLVPDGVEILQDSHHHRPSFQCSFWFLNCYFESADEEEWKTHCLHHFKGARPPRSNQCLLCDTQFYDFDGNESWKRRMAHVAEHFRNGETLATSRPDFHLFKYLWQRRVINDIDYQELMGNYHLDRAPRPFVLTNGPSRPCNNMFLQNMEEVYTLPAKNRKEEGGRWEDSEGKE</sequence>
<comment type="caution">
    <text evidence="2">The sequence shown here is derived from an EMBL/GenBank/DDBJ whole genome shotgun (WGS) entry which is preliminary data.</text>
</comment>
<dbReference type="AlphaFoldDB" id="A0A8H3UZA2"/>
<organism evidence="2 3">
    <name type="scientific">Venturia inaequalis</name>
    <name type="common">Apple scab fungus</name>
    <dbReference type="NCBI Taxonomy" id="5025"/>
    <lineage>
        <taxon>Eukaryota</taxon>
        <taxon>Fungi</taxon>
        <taxon>Dikarya</taxon>
        <taxon>Ascomycota</taxon>
        <taxon>Pezizomycotina</taxon>
        <taxon>Dothideomycetes</taxon>
        <taxon>Pleosporomycetidae</taxon>
        <taxon>Venturiales</taxon>
        <taxon>Venturiaceae</taxon>
        <taxon>Venturia</taxon>
    </lineage>
</organism>
<gene>
    <name evidence="2" type="ORF">EG327_007428</name>
</gene>
<dbReference type="Proteomes" id="UP000490939">
    <property type="component" value="Unassembled WGS sequence"/>
</dbReference>
<evidence type="ECO:0000313" key="3">
    <source>
        <dbReference type="Proteomes" id="UP000490939"/>
    </source>
</evidence>
<protein>
    <submittedName>
        <fullName evidence="2">Uncharacterized protein</fullName>
    </submittedName>
</protein>
<feature type="region of interest" description="Disordered" evidence="1">
    <location>
        <begin position="106"/>
        <end position="126"/>
    </location>
</feature>
<name>A0A8H3UZA2_VENIN</name>